<keyword evidence="2" id="KW-1185">Reference proteome</keyword>
<gene>
    <name evidence="1" type="ORF">CGOC_LOCUS6099</name>
</gene>
<evidence type="ECO:0000313" key="2">
    <source>
        <dbReference type="Proteomes" id="UP000271889"/>
    </source>
</evidence>
<sequence length="157" mass="18047">MPYFLCCKFADFRCQMFYWRRPSSACQEYQPPATGQVSGTGVFNTIDNDKFIFNEPGVFNFLYVPKTVRTPEVRVQIRMERYPNRKVDFGLLGRYIAQSELVQPTNATESSLKPPEATVFTYWPEKTLDVSATVPTLLSGIFCDILIRSDCRDSTVR</sequence>
<dbReference type="PANTHER" id="PTHR13802:SF60">
    <property type="entry name" value="PROTEIN CBG06057"/>
    <property type="match status" value="1"/>
</dbReference>
<dbReference type="InterPro" id="IPR051495">
    <property type="entry name" value="Epithelial_Barrier/Signaling"/>
</dbReference>
<dbReference type="Proteomes" id="UP000271889">
    <property type="component" value="Unassembled WGS sequence"/>
</dbReference>
<dbReference type="PANTHER" id="PTHR13802">
    <property type="entry name" value="MUCIN 4-RELATED"/>
    <property type="match status" value="1"/>
</dbReference>
<dbReference type="AlphaFoldDB" id="A0A3P6RR27"/>
<organism evidence="1 2">
    <name type="scientific">Cylicostephanus goldi</name>
    <name type="common">Nematode worm</name>
    <dbReference type="NCBI Taxonomy" id="71465"/>
    <lineage>
        <taxon>Eukaryota</taxon>
        <taxon>Metazoa</taxon>
        <taxon>Ecdysozoa</taxon>
        <taxon>Nematoda</taxon>
        <taxon>Chromadorea</taxon>
        <taxon>Rhabditida</taxon>
        <taxon>Rhabditina</taxon>
        <taxon>Rhabditomorpha</taxon>
        <taxon>Strongyloidea</taxon>
        <taxon>Strongylidae</taxon>
        <taxon>Cylicostephanus</taxon>
    </lineage>
</organism>
<proteinExistence type="predicted"/>
<dbReference type="OrthoDB" id="5828499at2759"/>
<evidence type="ECO:0000313" key="1">
    <source>
        <dbReference type="EMBL" id="VDK65902.1"/>
    </source>
</evidence>
<accession>A0A3P6RR27</accession>
<name>A0A3P6RR27_CYLGO</name>
<reference evidence="1 2" key="1">
    <citation type="submission" date="2018-11" db="EMBL/GenBank/DDBJ databases">
        <authorList>
            <consortium name="Pathogen Informatics"/>
        </authorList>
    </citation>
    <scope>NUCLEOTIDE SEQUENCE [LARGE SCALE GENOMIC DNA]</scope>
</reference>
<dbReference type="EMBL" id="UYRV01019346">
    <property type="protein sequence ID" value="VDK65902.1"/>
    <property type="molecule type" value="Genomic_DNA"/>
</dbReference>
<evidence type="ECO:0008006" key="3">
    <source>
        <dbReference type="Google" id="ProtNLM"/>
    </source>
</evidence>
<protein>
    <recommendedName>
        <fullName evidence="3">AMOP domain-containing protein</fullName>
    </recommendedName>
</protein>